<sequence>MGWASGTTICINAWSDMRDSVPFNFRATALSCLIIALQNHDWDCGYEIKNEWPEAEEALQAAEAYWTERWKGRDS</sequence>
<dbReference type="EMBL" id="BART01035446">
    <property type="protein sequence ID" value="GAH14579.1"/>
    <property type="molecule type" value="Genomic_DNA"/>
</dbReference>
<evidence type="ECO:0000313" key="1">
    <source>
        <dbReference type="EMBL" id="GAH14579.1"/>
    </source>
</evidence>
<dbReference type="AlphaFoldDB" id="X1EBS3"/>
<name>X1EBS3_9ZZZZ</name>
<protein>
    <submittedName>
        <fullName evidence="1">Uncharacterized protein</fullName>
    </submittedName>
</protein>
<reference evidence="1" key="1">
    <citation type="journal article" date="2014" name="Front. Microbiol.">
        <title>High frequency of phylogenetically diverse reductive dehalogenase-homologous genes in deep subseafloor sedimentary metagenomes.</title>
        <authorList>
            <person name="Kawai M."/>
            <person name="Futagami T."/>
            <person name="Toyoda A."/>
            <person name="Takaki Y."/>
            <person name="Nishi S."/>
            <person name="Hori S."/>
            <person name="Arai W."/>
            <person name="Tsubouchi T."/>
            <person name="Morono Y."/>
            <person name="Uchiyama I."/>
            <person name="Ito T."/>
            <person name="Fujiyama A."/>
            <person name="Inagaki F."/>
            <person name="Takami H."/>
        </authorList>
    </citation>
    <scope>NUCLEOTIDE SEQUENCE</scope>
    <source>
        <strain evidence="1">Expedition CK06-06</strain>
    </source>
</reference>
<comment type="caution">
    <text evidence="1">The sequence shown here is derived from an EMBL/GenBank/DDBJ whole genome shotgun (WGS) entry which is preliminary data.</text>
</comment>
<organism evidence="1">
    <name type="scientific">marine sediment metagenome</name>
    <dbReference type="NCBI Taxonomy" id="412755"/>
    <lineage>
        <taxon>unclassified sequences</taxon>
        <taxon>metagenomes</taxon>
        <taxon>ecological metagenomes</taxon>
    </lineage>
</organism>
<proteinExistence type="predicted"/>
<accession>X1EBS3</accession>
<gene>
    <name evidence="1" type="ORF">S01H4_60200</name>
</gene>